<dbReference type="AlphaFoldDB" id="A0A1T2L1N0"/>
<protein>
    <submittedName>
        <fullName evidence="1">Uncharacterized protein</fullName>
    </submittedName>
</protein>
<evidence type="ECO:0000313" key="1">
    <source>
        <dbReference type="EMBL" id="OOZ39023.1"/>
    </source>
</evidence>
<keyword evidence="2" id="KW-1185">Reference proteome</keyword>
<dbReference type="EMBL" id="MPRL01000064">
    <property type="protein sequence ID" value="OOZ39023.1"/>
    <property type="molecule type" value="Genomic_DNA"/>
</dbReference>
<accession>A0A1T2L1N0</accession>
<proteinExistence type="predicted"/>
<name>A0A1T2L1N0_9GAMM</name>
<gene>
    <name evidence="1" type="ORF">BOW53_13335</name>
</gene>
<evidence type="ECO:0000313" key="2">
    <source>
        <dbReference type="Proteomes" id="UP000191110"/>
    </source>
</evidence>
<dbReference type="Proteomes" id="UP000191110">
    <property type="component" value="Unassembled WGS sequence"/>
</dbReference>
<comment type="caution">
    <text evidence="1">The sequence shown here is derived from an EMBL/GenBank/DDBJ whole genome shotgun (WGS) entry which is preliminary data.</text>
</comment>
<dbReference type="RefSeq" id="WP_078484584.1">
    <property type="nucleotide sequence ID" value="NZ_MPRL01000064.1"/>
</dbReference>
<organism evidence="1 2">
    <name type="scientific">Solemya pervernicosa gill symbiont</name>
    <dbReference type="NCBI Taxonomy" id="642797"/>
    <lineage>
        <taxon>Bacteria</taxon>
        <taxon>Pseudomonadati</taxon>
        <taxon>Pseudomonadota</taxon>
        <taxon>Gammaproteobacteria</taxon>
        <taxon>sulfur-oxidizing symbionts</taxon>
    </lineage>
</organism>
<sequence length="196" mass="21510">MKLKVILLIFIASLVGLQIDDDLSQQSLEYLRHVEMRVSGESVAFNYLAGIETAETANPLISGERFVTQVRAASRDRNAYYKKSRSSLPTVENELPLPENSDELYCNTGKEGCVDGVMAASSRWSDEIDRGVAIFAEACFGRPSPSKRQILNATVYAYGAPTVLRGVDYRGLTAFASLSMAVSESILYCLIDMSGF</sequence>
<reference evidence="1 2" key="1">
    <citation type="submission" date="2016-11" db="EMBL/GenBank/DDBJ databases">
        <title>Mixed transmission modes and dynamic genome evolution in an obligate animal-bacterial symbiosis.</title>
        <authorList>
            <person name="Russell S.L."/>
            <person name="Corbett-Detig R.B."/>
            <person name="Cavanaugh C.M."/>
        </authorList>
    </citation>
    <scope>NUCLEOTIDE SEQUENCE [LARGE SCALE GENOMIC DNA]</scope>
    <source>
        <strain evidence="1">Sveles-Q1</strain>
    </source>
</reference>